<proteinExistence type="predicted"/>
<name>A0A9D7DWI9_9PROT</name>
<dbReference type="GO" id="GO:0016757">
    <property type="term" value="F:glycosyltransferase activity"/>
    <property type="evidence" value="ECO:0007669"/>
    <property type="project" value="UniProtKB-ARBA"/>
</dbReference>
<reference evidence="2" key="1">
    <citation type="submission" date="2020-10" db="EMBL/GenBank/DDBJ databases">
        <title>Connecting structure to function with the recovery of over 1000 high-quality activated sludge metagenome-assembled genomes encoding full-length rRNA genes using long-read sequencing.</title>
        <authorList>
            <person name="Singleton C.M."/>
            <person name="Petriglieri F."/>
            <person name="Kristensen J.M."/>
            <person name="Kirkegaard R.H."/>
            <person name="Michaelsen T.Y."/>
            <person name="Andersen M.H."/>
            <person name="Karst S.M."/>
            <person name="Dueholm M.S."/>
            <person name="Nielsen P.H."/>
            <person name="Albertsen M."/>
        </authorList>
    </citation>
    <scope>NUCLEOTIDE SEQUENCE</scope>
    <source>
        <strain evidence="2">Bjer_18-Q3-R1-45_BAT3C.347</strain>
    </source>
</reference>
<dbReference type="Pfam" id="PF13439">
    <property type="entry name" value="Glyco_transf_4"/>
    <property type="match status" value="1"/>
</dbReference>
<dbReference type="Pfam" id="PF13692">
    <property type="entry name" value="Glyco_trans_1_4"/>
    <property type="match status" value="1"/>
</dbReference>
<gene>
    <name evidence="2" type="ORF">IPH26_04065</name>
</gene>
<feature type="domain" description="Glycosyltransferase subfamily 4-like N-terminal" evidence="1">
    <location>
        <begin position="15"/>
        <end position="176"/>
    </location>
</feature>
<accession>A0A9D7DWI9</accession>
<dbReference type="EMBL" id="JADJEV010000002">
    <property type="protein sequence ID" value="MBK6972150.1"/>
    <property type="molecule type" value="Genomic_DNA"/>
</dbReference>
<dbReference type="Gene3D" id="3.40.50.2000">
    <property type="entry name" value="Glycogen Phosphorylase B"/>
    <property type="match status" value="2"/>
</dbReference>
<dbReference type="Proteomes" id="UP000807785">
    <property type="component" value="Unassembled WGS sequence"/>
</dbReference>
<evidence type="ECO:0000313" key="3">
    <source>
        <dbReference type="Proteomes" id="UP000807785"/>
    </source>
</evidence>
<evidence type="ECO:0000313" key="2">
    <source>
        <dbReference type="EMBL" id="MBK6972150.1"/>
    </source>
</evidence>
<organism evidence="2 3">
    <name type="scientific">Candidatus Methylophosphatis roskildensis</name>
    <dbReference type="NCBI Taxonomy" id="2899263"/>
    <lineage>
        <taxon>Bacteria</taxon>
        <taxon>Pseudomonadati</taxon>
        <taxon>Pseudomonadota</taxon>
        <taxon>Betaproteobacteria</taxon>
        <taxon>Nitrosomonadales</taxon>
        <taxon>Sterolibacteriaceae</taxon>
        <taxon>Candidatus Methylophosphatis</taxon>
    </lineage>
</organism>
<protein>
    <submittedName>
        <fullName evidence="2">Glycosyltransferase</fullName>
    </submittedName>
</protein>
<evidence type="ECO:0000259" key="1">
    <source>
        <dbReference type="Pfam" id="PF13439"/>
    </source>
</evidence>
<dbReference type="PANTHER" id="PTHR12526">
    <property type="entry name" value="GLYCOSYLTRANSFERASE"/>
    <property type="match status" value="1"/>
</dbReference>
<dbReference type="InterPro" id="IPR028098">
    <property type="entry name" value="Glyco_trans_4-like_N"/>
</dbReference>
<comment type="caution">
    <text evidence="2">The sequence shown here is derived from an EMBL/GenBank/DDBJ whole genome shotgun (WGS) entry which is preliminary data.</text>
</comment>
<dbReference type="SUPFAM" id="SSF53756">
    <property type="entry name" value="UDP-Glycosyltransferase/glycogen phosphorylase"/>
    <property type="match status" value="1"/>
</dbReference>
<sequence>MSLRVLFITTGLGTGGAERMLVKLIESLGCRGVECRTVSLLDAGSQGDNIRDLGVVVDELRMNRVSGMLLALFRIVRVMWSFKPDVVQGWMYHGNLGAMIAWLFRPRRCRLFWGIRHSPYALSQEPWLTRQLIRLGAMLSGLPQRLIYNSRVSVELHSAIGYAAKHAIVIPNGFNLLRFHADPERRNRKRGELGIAPETPVVGVVARNHPMKDHGSLVEAAVRVRQDFPAVLFLLAGSGIDSSNTRLADRIAARGLNPNFLLLGEVSDTENLYPAMDVCALSSSWGEAFPNVLGEAMASGIPCVSTDVGDARLILGDTGTTVPSRDSAALAEAISRMLGLDDAARRQLGERASERIGRLFSLDAVSDAYLGQYAVQETTRP</sequence>
<dbReference type="AlphaFoldDB" id="A0A9D7DWI9"/>